<dbReference type="CDD" id="cd11529">
    <property type="entry name" value="NTP-PPase_MazG_Cterm"/>
    <property type="match status" value="1"/>
</dbReference>
<gene>
    <name evidence="2" type="primary">mazG</name>
    <name evidence="2" type="ORF">HYR64_01525</name>
</gene>
<comment type="caution">
    <text evidence="2">The sequence shown here is derived from an EMBL/GenBank/DDBJ whole genome shotgun (WGS) entry which is preliminary data.</text>
</comment>
<dbReference type="GO" id="GO:0046061">
    <property type="term" value="P:dATP catabolic process"/>
    <property type="evidence" value="ECO:0007669"/>
    <property type="project" value="TreeGrafter"/>
</dbReference>
<feature type="domain" description="NTP pyrophosphohydrolase MazG-like" evidence="1">
    <location>
        <begin position="168"/>
        <end position="233"/>
    </location>
</feature>
<dbReference type="InterPro" id="IPR011551">
    <property type="entry name" value="NTP_PyrPHydrolase_MazG"/>
</dbReference>
<dbReference type="GO" id="GO:0006950">
    <property type="term" value="P:response to stress"/>
    <property type="evidence" value="ECO:0007669"/>
    <property type="project" value="UniProtKB-ARBA"/>
</dbReference>
<dbReference type="GO" id="GO:0006203">
    <property type="term" value="P:dGTP catabolic process"/>
    <property type="evidence" value="ECO:0007669"/>
    <property type="project" value="TreeGrafter"/>
</dbReference>
<dbReference type="NCBIfam" id="NF007113">
    <property type="entry name" value="PRK09562.1"/>
    <property type="match status" value="1"/>
</dbReference>
<sequence length="268" mass="29616">MPEHGTGRSGPLDELVQLVRRLLGPGGCPWDQAQTHETLKRHLLEETYEVLEAIDSGDTAKLREELGDLLLQPLMHAEMARLAGGFDTDDVARAVVDKLVSRHPHVFGDVEAEDADAVLRNWDRIKKAEKGGAPESILTGVPVALPALLRAYEVSKRAARTGFEWPSMEALRAKVNEERAELDEALASGDAARIEAELGDLLFAVVNLARWAKVEPEDALRRMVDRFSARFRHMEASAERPLDQLSPEQWDALWVAAKAREPGAPNQG</sequence>
<feature type="domain" description="NTP pyrophosphohydrolase MazG-like" evidence="1">
    <location>
        <begin position="34"/>
        <end position="107"/>
    </location>
</feature>
<dbReference type="CDD" id="cd11528">
    <property type="entry name" value="NTP-PPase_MazG_Nterm"/>
    <property type="match status" value="1"/>
</dbReference>
<evidence type="ECO:0000313" key="2">
    <source>
        <dbReference type="EMBL" id="MBI1755771.1"/>
    </source>
</evidence>
<dbReference type="FunFam" id="1.10.287.1080:FF:000001">
    <property type="entry name" value="Nucleoside triphosphate pyrophosphohydrolase"/>
    <property type="match status" value="1"/>
</dbReference>
<dbReference type="EC" id="3.6.1.9" evidence="2"/>
<dbReference type="GO" id="GO:0046076">
    <property type="term" value="P:dTTP catabolic process"/>
    <property type="evidence" value="ECO:0007669"/>
    <property type="project" value="TreeGrafter"/>
</dbReference>
<dbReference type="GO" id="GO:0046081">
    <property type="term" value="P:dUTP catabolic process"/>
    <property type="evidence" value="ECO:0007669"/>
    <property type="project" value="TreeGrafter"/>
</dbReference>
<dbReference type="AlphaFoldDB" id="A0A931LYY9"/>
<dbReference type="NCBIfam" id="TIGR00444">
    <property type="entry name" value="mazG"/>
    <property type="match status" value="1"/>
</dbReference>
<dbReference type="GO" id="GO:0046047">
    <property type="term" value="P:TTP catabolic process"/>
    <property type="evidence" value="ECO:0007669"/>
    <property type="project" value="TreeGrafter"/>
</dbReference>
<dbReference type="EMBL" id="JACOSL010000008">
    <property type="protein sequence ID" value="MBI1755771.1"/>
    <property type="molecule type" value="Genomic_DNA"/>
</dbReference>
<dbReference type="SUPFAM" id="SSF101386">
    <property type="entry name" value="all-alpha NTP pyrophosphatases"/>
    <property type="match status" value="2"/>
</dbReference>
<dbReference type="Gene3D" id="1.10.287.1080">
    <property type="entry name" value="MazG-like"/>
    <property type="match status" value="2"/>
</dbReference>
<name>A0A931LYY9_FIMGI</name>
<keyword evidence="2" id="KW-0378">Hydrolase</keyword>
<evidence type="ECO:0000259" key="1">
    <source>
        <dbReference type="Pfam" id="PF03819"/>
    </source>
</evidence>
<dbReference type="Pfam" id="PF03819">
    <property type="entry name" value="MazG"/>
    <property type="match status" value="2"/>
</dbReference>
<organism evidence="2 3">
    <name type="scientific">Fimbriimonas ginsengisoli</name>
    <dbReference type="NCBI Taxonomy" id="1005039"/>
    <lineage>
        <taxon>Bacteria</taxon>
        <taxon>Bacillati</taxon>
        <taxon>Armatimonadota</taxon>
        <taxon>Fimbriimonadia</taxon>
        <taxon>Fimbriimonadales</taxon>
        <taxon>Fimbriimonadaceae</taxon>
        <taxon>Fimbriimonas</taxon>
    </lineage>
</organism>
<dbReference type="InterPro" id="IPR048011">
    <property type="entry name" value="NTP-PPase_MazG-like_C"/>
</dbReference>
<dbReference type="InterPro" id="IPR048015">
    <property type="entry name" value="NTP-PPase_MazG-like_N"/>
</dbReference>
<accession>A0A931LYY9</accession>
<dbReference type="InterPro" id="IPR004518">
    <property type="entry name" value="MazG-like_dom"/>
</dbReference>
<dbReference type="PANTHER" id="PTHR30522">
    <property type="entry name" value="NUCLEOSIDE TRIPHOSPHATE PYROPHOSPHOHYDROLASE"/>
    <property type="match status" value="1"/>
</dbReference>
<dbReference type="Proteomes" id="UP000727962">
    <property type="component" value="Unassembled WGS sequence"/>
</dbReference>
<evidence type="ECO:0000313" key="3">
    <source>
        <dbReference type="Proteomes" id="UP000727962"/>
    </source>
</evidence>
<proteinExistence type="predicted"/>
<dbReference type="GO" id="GO:0047429">
    <property type="term" value="F:nucleoside triphosphate diphosphatase activity"/>
    <property type="evidence" value="ECO:0007669"/>
    <property type="project" value="UniProtKB-EC"/>
</dbReference>
<protein>
    <submittedName>
        <fullName evidence="2">Nucleoside triphosphate pyrophosphohydrolase</fullName>
        <ecNumber evidence="2">3.6.1.9</ecNumber>
    </submittedName>
</protein>
<reference evidence="2" key="1">
    <citation type="submission" date="2020-07" db="EMBL/GenBank/DDBJ databases">
        <title>Huge and variable diversity of episymbiotic CPR bacteria and DPANN archaea in groundwater ecosystems.</title>
        <authorList>
            <person name="He C.Y."/>
            <person name="Keren R."/>
            <person name="Whittaker M."/>
            <person name="Farag I.F."/>
            <person name="Doudna J."/>
            <person name="Cate J.H.D."/>
            <person name="Banfield J.F."/>
        </authorList>
    </citation>
    <scope>NUCLEOTIDE SEQUENCE</scope>
    <source>
        <strain evidence="2">NC_groundwater_17_Pr7_B-0.1um_64_12</strain>
    </source>
</reference>
<dbReference type="GO" id="GO:0046052">
    <property type="term" value="P:UTP catabolic process"/>
    <property type="evidence" value="ECO:0007669"/>
    <property type="project" value="TreeGrafter"/>
</dbReference>
<dbReference type="PANTHER" id="PTHR30522:SF0">
    <property type="entry name" value="NUCLEOSIDE TRIPHOSPHATE PYROPHOSPHOHYDROLASE"/>
    <property type="match status" value="1"/>
</dbReference>